<feature type="compositionally biased region" description="Basic residues" evidence="1">
    <location>
        <begin position="528"/>
        <end position="539"/>
    </location>
</feature>
<feature type="region of interest" description="Disordered" evidence="1">
    <location>
        <begin position="1"/>
        <end position="138"/>
    </location>
</feature>
<organism evidence="3 4">
    <name type="scientific">Talaromyces atroroseus</name>
    <dbReference type="NCBI Taxonomy" id="1441469"/>
    <lineage>
        <taxon>Eukaryota</taxon>
        <taxon>Fungi</taxon>
        <taxon>Dikarya</taxon>
        <taxon>Ascomycota</taxon>
        <taxon>Pezizomycotina</taxon>
        <taxon>Eurotiomycetes</taxon>
        <taxon>Eurotiomycetidae</taxon>
        <taxon>Eurotiales</taxon>
        <taxon>Trichocomaceae</taxon>
        <taxon>Talaromyces</taxon>
        <taxon>Talaromyces sect. Trachyspermi</taxon>
    </lineage>
</organism>
<dbReference type="AlphaFoldDB" id="A0A225AY63"/>
<feature type="compositionally biased region" description="Polar residues" evidence="1">
    <location>
        <begin position="612"/>
        <end position="629"/>
    </location>
</feature>
<feature type="compositionally biased region" description="Polar residues" evidence="1">
    <location>
        <begin position="56"/>
        <end position="68"/>
    </location>
</feature>
<dbReference type="RefSeq" id="XP_020124694.1">
    <property type="nucleotide sequence ID" value="XM_020259911.1"/>
</dbReference>
<dbReference type="InterPro" id="IPR038769">
    <property type="entry name" value="MTC4"/>
</dbReference>
<gene>
    <name evidence="3" type="ORF">UA08_00138</name>
</gene>
<feature type="compositionally biased region" description="Basic and acidic residues" evidence="1">
    <location>
        <begin position="716"/>
        <end position="734"/>
    </location>
</feature>
<feature type="compositionally biased region" description="Basic and acidic residues" evidence="1">
    <location>
        <begin position="662"/>
        <end position="671"/>
    </location>
</feature>
<evidence type="ECO:0000313" key="4">
    <source>
        <dbReference type="Proteomes" id="UP000214365"/>
    </source>
</evidence>
<feature type="compositionally biased region" description="Basic and acidic residues" evidence="1">
    <location>
        <begin position="756"/>
        <end position="765"/>
    </location>
</feature>
<keyword evidence="2" id="KW-0812">Transmembrane</keyword>
<feature type="transmembrane region" description="Helical" evidence="2">
    <location>
        <begin position="1125"/>
        <end position="1148"/>
    </location>
</feature>
<dbReference type="GeneID" id="30999893"/>
<sequence length="1168" mass="129811">MESSSGTNAELEGSTLGRKSRDDSQPNLRASRNQTSGGFLLDSAYSRNSRHAHAGSASQYTQRTQGTNSEKRRHADDELIVPKKRSPSYRGTHERSRSLRASPLAAVTNISASEGHDSCQNEYATSRHASSRNSYSSNVGLDTDPVQIVNLALNLSESRRRTTVGRTPSSPLPGIPRNPSNNQVLFSTSDNAHRPLAGNKVQRHSSLYMQDNRHARNTRPLTPPLAHEPSANTHGAAAGIGPILDLKDVEMACSQATLVRIQKAKQHFELFSKYLELLSYLPPLKNQAYSGARPAAGRAYNPLQAIRNRKTRLREKNVINLESEGWQDVSRVGNWLGSVEATHEKDSEDPYECLALPPYPNSHHDDRMIEQQELWHTRATSPSSSARGTNRSGTKIQRPRLEWAISPAELLADAVWLEYGSNKAKAVDRDGEKLYPDPTKLKLALPVSYAGHPDSAYQNRHALAKEPTTPSAFNKTARETISVHGYQWPKSHSAQSMSNEATGIFAPKWTRSNSLSDDSSSDDIISRGRSRRANRRKKIKSEAAMQAEKLHRVLKAHSDSSNTKSRHSNSLSHPSSAKTGKFADKTSLLISPGGSVTGKEDRRMSGDEMDSTAPNSPMQGTMFPSITANLSPPSSRSPSPRKKLPRVIESLQERTRYRRHSHVEQGERLDESPSESSQARNRTAADSIPKENESPKFLEPSPIPEPSYSQEDMSLDDIRRSDVPKPYTSHESRLKGFLKNSRIAEIVGSEVSKVGDLIRRKEGGGHSRYSSYASSTVSDDGQSDEEGSDGDESIPSKQASLRRGSTFSDDEWGFPWRKSSGRAPAKSFSNNIPPIGPTDNQNELAESDSLQQQRSDASRVSDVHFVPAHPRLAPKLASSIDTTPYSERRDSYGFRASSRDQSPEGRPKLQAVGNEISTPSIRIPGPPVTGLANAEASRTKRPTLSTGSHGWTLSDRSIPTVDDPNIVEKREVLRYKAFLLSSGIKASALVHRFEEPRNHTPPQFLLQSLADKDKPLIIPRLSRIDEFNYAARNLLERLETTKTNLNKTMYRFSKSTLLPLERELDILEDLINNSLTPRVRTAAREAESLSTQLNTTSTLAIKQLSDTLDKGLRKRNRRLRSIRRIGFMLLEWVLVGGMWWVWLIVMVFKVIRGIGMGVVKSIRWVLWV</sequence>
<dbReference type="Proteomes" id="UP000214365">
    <property type="component" value="Unassembled WGS sequence"/>
</dbReference>
<feature type="compositionally biased region" description="Polar residues" evidence="1">
    <location>
        <begin position="25"/>
        <end position="37"/>
    </location>
</feature>
<feature type="compositionally biased region" description="Polar residues" evidence="1">
    <location>
        <begin position="942"/>
        <end position="956"/>
    </location>
</feature>
<dbReference type="PANTHER" id="PTHR38426">
    <property type="entry name" value="MAINTENANCE OF TELOMERE CAPPING PROTEIN 4"/>
    <property type="match status" value="1"/>
</dbReference>
<evidence type="ECO:0000313" key="3">
    <source>
        <dbReference type="EMBL" id="OKL64573.1"/>
    </source>
</evidence>
<reference evidence="3 4" key="1">
    <citation type="submission" date="2015-06" db="EMBL/GenBank/DDBJ databases">
        <title>Talaromyces atroroseus IBT 11181 draft genome.</title>
        <authorList>
            <person name="Rasmussen K.B."/>
            <person name="Rasmussen S."/>
            <person name="Petersen B."/>
            <person name="Sicheritz-Ponten T."/>
            <person name="Mortensen U.H."/>
            <person name="Thrane U."/>
        </authorList>
    </citation>
    <scope>NUCLEOTIDE SEQUENCE [LARGE SCALE GENOMIC DNA]</scope>
    <source>
        <strain evidence="3 4">IBT 11181</strain>
    </source>
</reference>
<name>A0A225AY63_TALAT</name>
<comment type="caution">
    <text evidence="3">The sequence shown here is derived from an EMBL/GenBank/DDBJ whole genome shotgun (WGS) entry which is preliminary data.</text>
</comment>
<feature type="region of interest" description="Disordered" evidence="1">
    <location>
        <begin position="159"/>
        <end position="180"/>
    </location>
</feature>
<dbReference type="EMBL" id="LFMY01000001">
    <property type="protein sequence ID" value="OKL64573.1"/>
    <property type="molecule type" value="Genomic_DNA"/>
</dbReference>
<dbReference type="OrthoDB" id="5034579at2759"/>
<evidence type="ECO:0000256" key="2">
    <source>
        <dbReference type="SAM" id="Phobius"/>
    </source>
</evidence>
<protein>
    <submittedName>
        <fullName evidence="3">Uncharacterized protein</fullName>
    </submittedName>
</protein>
<feature type="region of interest" description="Disordered" evidence="1">
    <location>
        <begin position="215"/>
        <end position="234"/>
    </location>
</feature>
<feature type="compositionally biased region" description="Polar residues" evidence="1">
    <location>
        <begin position="795"/>
        <end position="807"/>
    </location>
</feature>
<keyword evidence="4" id="KW-1185">Reference proteome</keyword>
<feature type="region of interest" description="Disordered" evidence="1">
    <location>
        <begin position="510"/>
        <end position="860"/>
    </location>
</feature>
<dbReference type="STRING" id="1441469.A0A225AY63"/>
<proteinExistence type="predicted"/>
<keyword evidence="2" id="KW-0472">Membrane</keyword>
<feature type="compositionally biased region" description="Basic and acidic residues" evidence="1">
    <location>
        <begin position="69"/>
        <end position="81"/>
    </location>
</feature>
<dbReference type="PANTHER" id="PTHR38426:SF1">
    <property type="entry name" value="MAINTENANCE OF TELOMERE CAPPING PROTEIN 4"/>
    <property type="match status" value="1"/>
</dbReference>
<accession>A0A225AY63</accession>
<feature type="compositionally biased region" description="Acidic residues" evidence="1">
    <location>
        <begin position="781"/>
        <end position="792"/>
    </location>
</feature>
<feature type="compositionally biased region" description="Low complexity" evidence="1">
    <location>
        <begin position="126"/>
        <end position="138"/>
    </location>
</feature>
<feature type="compositionally biased region" description="Polar residues" evidence="1">
    <location>
        <begin position="827"/>
        <end position="855"/>
    </location>
</feature>
<keyword evidence="2" id="KW-1133">Transmembrane helix</keyword>
<evidence type="ECO:0000256" key="1">
    <source>
        <dbReference type="SAM" id="MobiDB-lite"/>
    </source>
</evidence>
<feature type="compositionally biased region" description="Basic and acidic residues" evidence="1">
    <location>
        <begin position="886"/>
        <end position="907"/>
    </location>
</feature>
<feature type="compositionally biased region" description="Low complexity" evidence="1">
    <location>
        <begin position="767"/>
        <end position="780"/>
    </location>
</feature>
<feature type="region of interest" description="Disordered" evidence="1">
    <location>
        <begin position="874"/>
        <end position="956"/>
    </location>
</feature>